<feature type="signal peptide" evidence="1">
    <location>
        <begin position="1"/>
        <end position="23"/>
    </location>
</feature>
<proteinExistence type="predicted"/>
<comment type="caution">
    <text evidence="3">The sequence shown here is derived from an EMBL/GenBank/DDBJ whole genome shotgun (WGS) entry which is preliminary data.</text>
</comment>
<dbReference type="Pfam" id="PF07589">
    <property type="entry name" value="PEP-CTERM"/>
    <property type="match status" value="1"/>
</dbReference>
<evidence type="ECO:0000256" key="1">
    <source>
        <dbReference type="SAM" id="SignalP"/>
    </source>
</evidence>
<dbReference type="RefSeq" id="WP_305174019.1">
    <property type="nucleotide sequence ID" value="NZ_JAUUDS010000008.1"/>
</dbReference>
<accession>A0ABT9EMX1</accession>
<feature type="domain" description="Ice-binding protein C-terminal" evidence="2">
    <location>
        <begin position="281"/>
        <end position="306"/>
    </location>
</feature>
<evidence type="ECO:0000259" key="2">
    <source>
        <dbReference type="Pfam" id="PF07589"/>
    </source>
</evidence>
<dbReference type="NCBIfam" id="NF035944">
    <property type="entry name" value="PEPxxWA-CTERM"/>
    <property type="match status" value="1"/>
</dbReference>
<evidence type="ECO:0000313" key="3">
    <source>
        <dbReference type="EMBL" id="MDP1028301.1"/>
    </source>
</evidence>
<dbReference type="EMBL" id="JAUUDS010000008">
    <property type="protein sequence ID" value="MDP1028301.1"/>
    <property type="molecule type" value="Genomic_DNA"/>
</dbReference>
<protein>
    <submittedName>
        <fullName evidence="3">PEPxxWA-CTERM sorting domain-containing protein</fullName>
    </submittedName>
</protein>
<evidence type="ECO:0000313" key="4">
    <source>
        <dbReference type="Proteomes" id="UP001230685"/>
    </source>
</evidence>
<dbReference type="InterPro" id="IPR013424">
    <property type="entry name" value="Ice-binding_C"/>
</dbReference>
<dbReference type="Proteomes" id="UP001230685">
    <property type="component" value="Unassembled WGS sequence"/>
</dbReference>
<sequence length="314" mass="31692">MKNAVLLGVIAAVACGVAVPAAAQTVGSASLVTVRGCGATATDAACDGLGPRQGITFRQYGGGVGVAGTNSYDPGNGNQSWSTVSFDPGSDLPTIRAYTRANDQSRVNINTFAFQSFVYNGTAPIEFSITGALHMVGSSASALGGALPDGAIFSQYVGIWDPSILNGLTTAQELNANLFYADCGTEGVLASGFSGGTLTGGNGIAATTTTTGCSPSGSLFLQPGQEVLVVAGLQLPVNRGGFADSSGTFTTRLGDDLSAETRADLTRNLESATDRGAVLAAVPEPASWMMMVLGFGTIGFVARARRRIGAAALV</sequence>
<keyword evidence="1" id="KW-0732">Signal</keyword>
<keyword evidence="4" id="KW-1185">Reference proteome</keyword>
<organism evidence="3 4">
    <name type="scientific">Sphingomonas aurea</name>
    <dbReference type="NCBI Taxonomy" id="3063994"/>
    <lineage>
        <taxon>Bacteria</taxon>
        <taxon>Pseudomonadati</taxon>
        <taxon>Pseudomonadota</taxon>
        <taxon>Alphaproteobacteria</taxon>
        <taxon>Sphingomonadales</taxon>
        <taxon>Sphingomonadaceae</taxon>
        <taxon>Sphingomonas</taxon>
    </lineage>
</organism>
<name>A0ABT9EMX1_9SPHN</name>
<dbReference type="NCBIfam" id="TIGR02595">
    <property type="entry name" value="PEP_CTERM"/>
    <property type="match status" value="1"/>
</dbReference>
<reference evidence="3 4" key="1">
    <citation type="submission" date="2023-07" db="EMBL/GenBank/DDBJ databases">
        <authorList>
            <person name="Kim M.K."/>
        </authorList>
    </citation>
    <scope>NUCLEOTIDE SEQUENCE [LARGE SCALE GENOMIC DNA]</scope>
    <source>
        <strain evidence="3 4">KR1UV-12</strain>
    </source>
</reference>
<gene>
    <name evidence="3" type="ORF">Q5H91_13835</name>
</gene>
<feature type="chain" id="PRO_5046744909" evidence="1">
    <location>
        <begin position="24"/>
        <end position="314"/>
    </location>
</feature>
<dbReference type="PROSITE" id="PS51257">
    <property type="entry name" value="PROKAR_LIPOPROTEIN"/>
    <property type="match status" value="1"/>
</dbReference>